<dbReference type="InParanoid" id="G0P881"/>
<evidence type="ECO:0000313" key="1">
    <source>
        <dbReference type="EMBL" id="EGT47650.1"/>
    </source>
</evidence>
<name>G0P881_CAEBE</name>
<keyword evidence="2" id="KW-1185">Reference proteome</keyword>
<protein>
    <recommendedName>
        <fullName evidence="3">F-box domain-containing protein</fullName>
    </recommendedName>
</protein>
<evidence type="ECO:0008006" key="3">
    <source>
        <dbReference type="Google" id="ProtNLM"/>
    </source>
</evidence>
<dbReference type="FunCoup" id="G0P881">
    <property type="interactions" value="338"/>
</dbReference>
<dbReference type="AlphaFoldDB" id="G0P881"/>
<accession>G0P881</accession>
<proteinExistence type="predicted"/>
<dbReference type="EMBL" id="GL380128">
    <property type="protein sequence ID" value="EGT47650.1"/>
    <property type="molecule type" value="Genomic_DNA"/>
</dbReference>
<dbReference type="PANTHER" id="PTHR21503:SF8">
    <property type="entry name" value="F-BOX ASSOCIATED DOMAIN-CONTAINING PROTEIN-RELATED"/>
    <property type="match status" value="1"/>
</dbReference>
<dbReference type="HOGENOM" id="CLU_040220_0_0_1"/>
<dbReference type="Proteomes" id="UP000008068">
    <property type="component" value="Unassembled WGS sequence"/>
</dbReference>
<organism evidence="2">
    <name type="scientific">Caenorhabditis brenneri</name>
    <name type="common">Nematode worm</name>
    <dbReference type="NCBI Taxonomy" id="135651"/>
    <lineage>
        <taxon>Eukaryota</taxon>
        <taxon>Metazoa</taxon>
        <taxon>Ecdysozoa</taxon>
        <taxon>Nematoda</taxon>
        <taxon>Chromadorea</taxon>
        <taxon>Rhabditida</taxon>
        <taxon>Rhabditina</taxon>
        <taxon>Rhabditomorpha</taxon>
        <taxon>Rhabditoidea</taxon>
        <taxon>Rhabditidae</taxon>
        <taxon>Peloderinae</taxon>
        <taxon>Caenorhabditis</taxon>
    </lineage>
</organism>
<dbReference type="PANTHER" id="PTHR21503">
    <property type="entry name" value="F-BOX-CONTAINING HYPOTHETICAL PROTEIN C.ELEGANS"/>
    <property type="match status" value="1"/>
</dbReference>
<sequence>MTIKFTRFPALIKLAIIKEMSYMDVFYFSLCSMKIRKFIENYRKKDVKIVRYSLTSKLIQVFAGKRVFGEEVMVSARALPTVMPAYFTRIGSVRKSVSFQWQEEKLLGFYRNFMEIIFRTTSAKSVKNAILEHVTALFNRSSPVIQLQIFIDQRPGKQIHIPGVKDTRIRGEQVDAKFLEEFFRNNPGQISAFIEPEITGRLSVVSKIYQLPGLSCRNSSKLSASIMKRFRGIELQLCKAECTTRDIVSFLKMWILNKRRSLKCLHIFFSRPIDTQKVIDHFQLRRWSLEPYSLKYKTIIMDIIHKSVTFDCRRGWQVQRQEDKQMAVLFFSEISLLFIVWDRTRDQFVEVIQ</sequence>
<dbReference type="OrthoDB" id="5910742at2759"/>
<reference evidence="2" key="1">
    <citation type="submission" date="2011-07" db="EMBL/GenBank/DDBJ databases">
        <authorList>
            <consortium name="Caenorhabditis brenneri Sequencing and Analysis Consortium"/>
            <person name="Wilson R.K."/>
        </authorList>
    </citation>
    <scope>NUCLEOTIDE SEQUENCE [LARGE SCALE GENOMIC DNA]</scope>
    <source>
        <strain evidence="2">PB2801</strain>
    </source>
</reference>
<gene>
    <name evidence="1" type="ORF">CAEBREN_01521</name>
</gene>
<evidence type="ECO:0000313" key="2">
    <source>
        <dbReference type="Proteomes" id="UP000008068"/>
    </source>
</evidence>